<comment type="caution">
    <text evidence="3">The sequence shown here is derived from an EMBL/GenBank/DDBJ whole genome shotgun (WGS) entry which is preliminary data.</text>
</comment>
<feature type="domain" description="PucR C-terminal helix-turn-helix" evidence="2">
    <location>
        <begin position="333"/>
        <end position="375"/>
    </location>
</feature>
<evidence type="ECO:0000259" key="2">
    <source>
        <dbReference type="Pfam" id="PF13556"/>
    </source>
</evidence>
<organism evidence="3 4">
    <name type="scientific">Emergencia timonensis</name>
    <dbReference type="NCBI Taxonomy" id="1776384"/>
    <lineage>
        <taxon>Bacteria</taxon>
        <taxon>Bacillati</taxon>
        <taxon>Bacillota</taxon>
        <taxon>Clostridia</taxon>
        <taxon>Peptostreptococcales</taxon>
        <taxon>Anaerovoracaceae</taxon>
        <taxon>Emergencia</taxon>
    </lineage>
</organism>
<proteinExistence type="predicted"/>
<dbReference type="GeneID" id="83005722"/>
<dbReference type="InterPro" id="IPR025736">
    <property type="entry name" value="PucR_C-HTH_dom"/>
</dbReference>
<dbReference type="Pfam" id="PF13556">
    <property type="entry name" value="HTH_30"/>
    <property type="match status" value="1"/>
</dbReference>
<evidence type="ECO:0000313" key="3">
    <source>
        <dbReference type="EMBL" id="RHJ90029.1"/>
    </source>
</evidence>
<dbReference type="Proteomes" id="UP000284841">
    <property type="component" value="Unassembled WGS sequence"/>
</dbReference>
<dbReference type="OrthoDB" id="143422at2"/>
<dbReference type="STRING" id="1776384.GCA_900086585_03424"/>
<dbReference type="InterPro" id="IPR042070">
    <property type="entry name" value="PucR_C-HTH_sf"/>
</dbReference>
<dbReference type="Gene3D" id="1.10.10.2840">
    <property type="entry name" value="PucR C-terminal helix-turn-helix domain"/>
    <property type="match status" value="1"/>
</dbReference>
<evidence type="ECO:0000313" key="4">
    <source>
        <dbReference type="Proteomes" id="UP000284841"/>
    </source>
</evidence>
<dbReference type="RefSeq" id="WP_067541196.1">
    <property type="nucleotide sequence ID" value="NZ_AP025567.1"/>
</dbReference>
<dbReference type="AlphaFoldDB" id="A0A415E8G0"/>
<name>A0A415E8G0_9FIRM</name>
<dbReference type="InterPro" id="IPR012914">
    <property type="entry name" value="PucR_dom"/>
</dbReference>
<evidence type="ECO:0000259" key="1">
    <source>
        <dbReference type="Pfam" id="PF07905"/>
    </source>
</evidence>
<dbReference type="EMBL" id="QRMS01000001">
    <property type="protein sequence ID" value="RHJ90029.1"/>
    <property type="molecule type" value="Genomic_DNA"/>
</dbReference>
<dbReference type="InterPro" id="IPR051448">
    <property type="entry name" value="CdaR-like_regulators"/>
</dbReference>
<gene>
    <name evidence="3" type="ORF">DW099_05625</name>
</gene>
<dbReference type="Pfam" id="PF07905">
    <property type="entry name" value="PucR"/>
    <property type="match status" value="1"/>
</dbReference>
<reference evidence="3 4" key="1">
    <citation type="submission" date="2018-08" db="EMBL/GenBank/DDBJ databases">
        <title>A genome reference for cultivated species of the human gut microbiota.</title>
        <authorList>
            <person name="Zou Y."/>
            <person name="Xue W."/>
            <person name="Luo G."/>
        </authorList>
    </citation>
    <scope>NUCLEOTIDE SEQUENCE [LARGE SCALE GENOMIC DNA]</scope>
    <source>
        <strain evidence="3 4">AM07-24</strain>
    </source>
</reference>
<accession>A0A415E8G0</accession>
<protein>
    <submittedName>
        <fullName evidence="3">PucR family transcriptional regulator</fullName>
    </submittedName>
</protein>
<dbReference type="PANTHER" id="PTHR33744:SF1">
    <property type="entry name" value="DNA-BINDING TRANSCRIPTIONAL ACTIVATOR ADER"/>
    <property type="match status" value="1"/>
</dbReference>
<keyword evidence="4" id="KW-1185">Reference proteome</keyword>
<dbReference type="PANTHER" id="PTHR33744">
    <property type="entry name" value="CARBOHYDRATE DIACID REGULATOR"/>
    <property type="match status" value="1"/>
</dbReference>
<sequence length="403" mass="45938">MAMVSTFLSQSLFKDFRIAAGRSGLHNDVHSTGYFEWEEDLDIVKNFPRGEFVVTTLYAAKDDAAFANRCLKLLINNHVAAIAIKDLYYDDLSDDIKNYADQHHVPILFFSNLYIDDIIVAIRNELSDNLHTTLSNSIFQALIFDRNQNALEKESLLRKINSFFYSDTVLAAYISKKSDTTAISPAAMSDYNKIMEELRDVIPLQLNDTAFVHSFAAYKRGMFLISTCNTINDAVVEAFQDEMRSKFFTQEIFDGYQVGIGNPIHGFADISSLLLEAIFANTSCTLEEDRFAKFADIGIDALLFAHCYTPYYDKYYGEILDALSSTESGSSALIDTLLHYVYYGGNIEKTANAMFQHKNTIRYRINKISTLLHIDNDIKLNSTLYLFSRLHYGRKYLQVFYAE</sequence>
<feature type="domain" description="Purine catabolism PurC-like" evidence="1">
    <location>
        <begin position="8"/>
        <end position="122"/>
    </location>
</feature>